<dbReference type="Proteomes" id="UP000800094">
    <property type="component" value="Unassembled WGS sequence"/>
</dbReference>
<protein>
    <submittedName>
        <fullName evidence="1">Uncharacterized protein</fullName>
    </submittedName>
</protein>
<dbReference type="RefSeq" id="XP_033679168.1">
    <property type="nucleotide sequence ID" value="XM_033835856.1"/>
</dbReference>
<proteinExistence type="predicted"/>
<evidence type="ECO:0000313" key="1">
    <source>
        <dbReference type="EMBL" id="KAF2244164.1"/>
    </source>
</evidence>
<keyword evidence="2" id="KW-1185">Reference proteome</keyword>
<name>A0A6A6I0Z0_9PLEO</name>
<dbReference type="EMBL" id="ML987203">
    <property type="protein sequence ID" value="KAF2244164.1"/>
    <property type="molecule type" value="Genomic_DNA"/>
</dbReference>
<dbReference type="AlphaFoldDB" id="A0A6A6I0Z0"/>
<gene>
    <name evidence="1" type="ORF">BU26DRAFT_608631</name>
</gene>
<reference evidence="1" key="1">
    <citation type="journal article" date="2020" name="Stud. Mycol.">
        <title>101 Dothideomycetes genomes: a test case for predicting lifestyles and emergence of pathogens.</title>
        <authorList>
            <person name="Haridas S."/>
            <person name="Albert R."/>
            <person name="Binder M."/>
            <person name="Bloem J."/>
            <person name="Labutti K."/>
            <person name="Salamov A."/>
            <person name="Andreopoulos B."/>
            <person name="Baker S."/>
            <person name="Barry K."/>
            <person name="Bills G."/>
            <person name="Bluhm B."/>
            <person name="Cannon C."/>
            <person name="Castanera R."/>
            <person name="Culley D."/>
            <person name="Daum C."/>
            <person name="Ezra D."/>
            <person name="Gonzalez J."/>
            <person name="Henrissat B."/>
            <person name="Kuo A."/>
            <person name="Liang C."/>
            <person name="Lipzen A."/>
            <person name="Lutzoni F."/>
            <person name="Magnuson J."/>
            <person name="Mondo S."/>
            <person name="Nolan M."/>
            <person name="Ohm R."/>
            <person name="Pangilinan J."/>
            <person name="Park H.-J."/>
            <person name="Ramirez L."/>
            <person name="Alfaro M."/>
            <person name="Sun H."/>
            <person name="Tritt A."/>
            <person name="Yoshinaga Y."/>
            <person name="Zwiers L.-H."/>
            <person name="Turgeon B."/>
            <person name="Goodwin S."/>
            <person name="Spatafora J."/>
            <person name="Crous P."/>
            <person name="Grigoriev I."/>
        </authorList>
    </citation>
    <scope>NUCLEOTIDE SEQUENCE</scope>
    <source>
        <strain evidence="1">CBS 122368</strain>
    </source>
</reference>
<accession>A0A6A6I0Z0</accession>
<evidence type="ECO:0000313" key="2">
    <source>
        <dbReference type="Proteomes" id="UP000800094"/>
    </source>
</evidence>
<sequence>MGNNGFTQPDVEYADKTLAALSKNKGWLGDYPWGHDWNIIDSQYLRGCPCEIYYNMKMMFPDTVDLAISYGYGNWHGFTTNGSCMIDELPGNSCEPTVRFEELVDTTDGAPAGLGTGFSRHRKIFACEVIPTPSDVYCPSQTLDNIWRDLFPLFDGLHTILGYRTPASLTPAKQD</sequence>
<organism evidence="1 2">
    <name type="scientific">Trematosphaeria pertusa</name>
    <dbReference type="NCBI Taxonomy" id="390896"/>
    <lineage>
        <taxon>Eukaryota</taxon>
        <taxon>Fungi</taxon>
        <taxon>Dikarya</taxon>
        <taxon>Ascomycota</taxon>
        <taxon>Pezizomycotina</taxon>
        <taxon>Dothideomycetes</taxon>
        <taxon>Pleosporomycetidae</taxon>
        <taxon>Pleosporales</taxon>
        <taxon>Massarineae</taxon>
        <taxon>Trematosphaeriaceae</taxon>
        <taxon>Trematosphaeria</taxon>
    </lineage>
</organism>
<dbReference type="GeneID" id="54589186"/>